<keyword evidence="5" id="KW-1185">Reference proteome</keyword>
<feature type="domain" description="Protein phosphatase 1 regulatory subunit 15A/B C-terminal" evidence="3">
    <location>
        <begin position="533"/>
        <end position="577"/>
    </location>
</feature>
<dbReference type="AlphaFoldDB" id="A0AAD9E2G0"/>
<comment type="similarity">
    <text evidence="1">Belongs to the PPP1R15 family.</text>
</comment>
<dbReference type="GO" id="GO:0051246">
    <property type="term" value="P:regulation of protein metabolic process"/>
    <property type="evidence" value="ECO:0007669"/>
    <property type="project" value="UniProtKB-ARBA"/>
</dbReference>
<feature type="region of interest" description="Disordered" evidence="2">
    <location>
        <begin position="270"/>
        <end position="294"/>
    </location>
</feature>
<comment type="caution">
    <text evidence="4">The sequence shown here is derived from an EMBL/GenBank/DDBJ whole genome shotgun (WGS) entry which is preliminary data.</text>
</comment>
<evidence type="ECO:0000313" key="4">
    <source>
        <dbReference type="EMBL" id="KAK1800012.1"/>
    </source>
</evidence>
<dbReference type="GO" id="GO:0000164">
    <property type="term" value="C:protein phosphatase type 1 complex"/>
    <property type="evidence" value="ECO:0007669"/>
    <property type="project" value="TreeGrafter"/>
</dbReference>
<feature type="compositionally biased region" description="Low complexity" evidence="2">
    <location>
        <begin position="444"/>
        <end position="454"/>
    </location>
</feature>
<feature type="region of interest" description="Disordered" evidence="2">
    <location>
        <begin position="566"/>
        <end position="620"/>
    </location>
</feature>
<feature type="compositionally biased region" description="Acidic residues" evidence="2">
    <location>
        <begin position="424"/>
        <end position="443"/>
    </location>
</feature>
<feature type="domain" description="Protein phosphatase 1 regulatory subunit 15A/B C-terminal" evidence="3">
    <location>
        <begin position="622"/>
        <end position="687"/>
    </location>
</feature>
<gene>
    <name evidence="4" type="ORF">P4O66_006518</name>
</gene>
<evidence type="ECO:0000256" key="1">
    <source>
        <dbReference type="ARBA" id="ARBA00010161"/>
    </source>
</evidence>
<feature type="region of interest" description="Disordered" evidence="2">
    <location>
        <begin position="1"/>
        <end position="29"/>
    </location>
</feature>
<name>A0AAD9E2G0_9TELE</name>
<sequence length="690" mass="75122">MFRSMSSEEPFSKGVSQPPPTGLERADVTRHESSWTSTLSLLSRPAWTLLQKYLPGRSHTPSLTHWSGQAGKSNVDTENSLLANLDNLMPAAQHSAGLSVASVACVHCLHGNSRFLGFASSDTHTLNWLKEDPLHALGVQNSTGAEAQHLATGGYLTMVRRFLSQVFLNMASSQKDVGRTERVQSQLEASKSWSWDLLRGADEPQSVLPNLSQSGKLTDTKSLHSGANCTPGRCHPADCSSAVVFAKPTELFVRSNDVELMHHETAGLLRVKEPEDNRGLHMPGPESLSSTDQLASVHQHNVVGHLTDTTAVLTPEQDNGYSSLEEENANTKQHNMKLVCEKPGQSELDSPGPSQEGEAGRGGEGEEEPIGDAPCEAAGNGDEEQKEAVSPSEPTRSSQATSSLSVPNCSNRAIAYIMGNPCSDDSDSEDDSDWDSDEDDGFDSEGSSRGSNSEGLDDSEDEDDLEGDELDPESETMWNSLCQNADPYNPRNFTAPIRTAPKPRAAAVDSPLSGSPAGPAFTPSPSPSPSPLQLEDEESTDEACSIDEEESLKLWNSFSCSSDPYSPLNFQAPLRTQEPGRSRSKKVRAVGPPVYTREEAEERLDSGFSEAAPAQGHPGSTSCVRLKKVTFVEEVEEFYASSDEDRRGPWEEFARDRCRFQRRVQEVEETISYCLAPTFRLLVFQRLHHS</sequence>
<evidence type="ECO:0000313" key="5">
    <source>
        <dbReference type="Proteomes" id="UP001239994"/>
    </source>
</evidence>
<accession>A0AAD9E2G0</accession>
<dbReference type="GO" id="GO:0034976">
    <property type="term" value="P:response to endoplasmic reticulum stress"/>
    <property type="evidence" value="ECO:0007669"/>
    <property type="project" value="TreeGrafter"/>
</dbReference>
<feature type="compositionally biased region" description="Polar residues" evidence="2">
    <location>
        <begin position="392"/>
        <end position="411"/>
    </location>
</feature>
<dbReference type="GO" id="GO:0019888">
    <property type="term" value="F:protein phosphatase regulator activity"/>
    <property type="evidence" value="ECO:0007669"/>
    <property type="project" value="TreeGrafter"/>
</dbReference>
<dbReference type="InterPro" id="IPR051254">
    <property type="entry name" value="PPP1R15"/>
</dbReference>
<feature type="compositionally biased region" description="Basic and acidic residues" evidence="2">
    <location>
        <begin position="596"/>
        <end position="605"/>
    </location>
</feature>
<dbReference type="InterPro" id="IPR019523">
    <property type="entry name" value="Prot_Pase1_reg-su15A/B_C"/>
</dbReference>
<dbReference type="EMBL" id="JAROKS010000011">
    <property type="protein sequence ID" value="KAK1800012.1"/>
    <property type="molecule type" value="Genomic_DNA"/>
</dbReference>
<dbReference type="GO" id="GO:0005783">
    <property type="term" value="C:endoplasmic reticulum"/>
    <property type="evidence" value="ECO:0007669"/>
    <property type="project" value="TreeGrafter"/>
</dbReference>
<feature type="domain" description="Protein phosphatase 1 regulatory subunit 15A/B C-terminal" evidence="3">
    <location>
        <begin position="428"/>
        <end position="510"/>
    </location>
</feature>
<feature type="region of interest" description="Disordered" evidence="2">
    <location>
        <begin position="343"/>
        <end position="547"/>
    </location>
</feature>
<dbReference type="Proteomes" id="UP001239994">
    <property type="component" value="Unassembled WGS sequence"/>
</dbReference>
<feature type="compositionally biased region" description="Basic and acidic residues" evidence="2">
    <location>
        <begin position="270"/>
        <end position="279"/>
    </location>
</feature>
<protein>
    <recommendedName>
        <fullName evidence="3">Protein phosphatase 1 regulatory subunit 15A/B C-terminal domain-containing protein</fullName>
    </recommendedName>
</protein>
<feature type="compositionally biased region" description="Acidic residues" evidence="2">
    <location>
        <begin position="455"/>
        <end position="474"/>
    </location>
</feature>
<dbReference type="PANTHER" id="PTHR16489:SF11">
    <property type="entry name" value="PROTEIN PHOSPHATASE 1 REGULATORY SUBUNIT 15B"/>
    <property type="match status" value="1"/>
</dbReference>
<reference evidence="4" key="1">
    <citation type="submission" date="2023-03" db="EMBL/GenBank/DDBJ databases">
        <title>Electrophorus voltai genome.</title>
        <authorList>
            <person name="Bian C."/>
        </authorList>
    </citation>
    <scope>NUCLEOTIDE SEQUENCE</scope>
    <source>
        <strain evidence="4">CB-2022</strain>
        <tissue evidence="4">Muscle</tissue>
    </source>
</reference>
<evidence type="ECO:0000256" key="2">
    <source>
        <dbReference type="SAM" id="MobiDB-lite"/>
    </source>
</evidence>
<proteinExistence type="inferred from homology"/>
<dbReference type="PANTHER" id="PTHR16489">
    <property type="entry name" value="GH11727P"/>
    <property type="match status" value="1"/>
</dbReference>
<dbReference type="Pfam" id="PF10488">
    <property type="entry name" value="PP1c_bdg"/>
    <property type="match status" value="3"/>
</dbReference>
<evidence type="ECO:0000259" key="3">
    <source>
        <dbReference type="Pfam" id="PF10488"/>
    </source>
</evidence>
<organism evidence="4 5">
    <name type="scientific">Electrophorus voltai</name>
    <dbReference type="NCBI Taxonomy" id="2609070"/>
    <lineage>
        <taxon>Eukaryota</taxon>
        <taxon>Metazoa</taxon>
        <taxon>Chordata</taxon>
        <taxon>Craniata</taxon>
        <taxon>Vertebrata</taxon>
        <taxon>Euteleostomi</taxon>
        <taxon>Actinopterygii</taxon>
        <taxon>Neopterygii</taxon>
        <taxon>Teleostei</taxon>
        <taxon>Ostariophysi</taxon>
        <taxon>Gymnotiformes</taxon>
        <taxon>Gymnotoidei</taxon>
        <taxon>Gymnotidae</taxon>
        <taxon>Electrophorus</taxon>
    </lineage>
</organism>
<feature type="compositionally biased region" description="Acidic residues" evidence="2">
    <location>
        <begin position="534"/>
        <end position="547"/>
    </location>
</feature>